<dbReference type="SUPFAM" id="SSF88723">
    <property type="entry name" value="PIN domain-like"/>
    <property type="match status" value="1"/>
</dbReference>
<keyword evidence="6 8" id="KW-0460">Magnesium</keyword>
<evidence type="ECO:0000256" key="3">
    <source>
        <dbReference type="ARBA" id="ARBA00022722"/>
    </source>
</evidence>
<dbReference type="Pfam" id="PF01850">
    <property type="entry name" value="PIN"/>
    <property type="match status" value="1"/>
</dbReference>
<dbReference type="Proteomes" id="UP000281171">
    <property type="component" value="Unassembled WGS sequence"/>
</dbReference>
<evidence type="ECO:0000256" key="8">
    <source>
        <dbReference type="HAMAP-Rule" id="MF_00265"/>
    </source>
</evidence>
<dbReference type="InterPro" id="IPR002716">
    <property type="entry name" value="PIN_dom"/>
</dbReference>
<evidence type="ECO:0000256" key="6">
    <source>
        <dbReference type="ARBA" id="ARBA00022842"/>
    </source>
</evidence>
<keyword evidence="4 8" id="KW-0479">Metal-binding</keyword>
<dbReference type="InterPro" id="IPR029060">
    <property type="entry name" value="PIN-like_dom_sf"/>
</dbReference>
<feature type="domain" description="PIN" evidence="9">
    <location>
        <begin position="2"/>
        <end position="128"/>
    </location>
</feature>
<dbReference type="HAMAP" id="MF_00265">
    <property type="entry name" value="VapC_Nob1"/>
    <property type="match status" value="1"/>
</dbReference>
<evidence type="ECO:0000256" key="2">
    <source>
        <dbReference type="ARBA" id="ARBA00022649"/>
    </source>
</evidence>
<evidence type="ECO:0000256" key="1">
    <source>
        <dbReference type="ARBA" id="ARBA00001946"/>
    </source>
</evidence>
<dbReference type="Gene3D" id="3.40.50.1010">
    <property type="entry name" value="5'-nuclease"/>
    <property type="match status" value="1"/>
</dbReference>
<dbReference type="EC" id="3.1.-.-" evidence="8"/>
<keyword evidence="5 8" id="KW-0378">Hydrolase</keyword>
<dbReference type="CDD" id="cd18731">
    <property type="entry name" value="PIN_NgFitB-like"/>
    <property type="match status" value="1"/>
</dbReference>
<dbReference type="GO" id="GO:0000287">
    <property type="term" value="F:magnesium ion binding"/>
    <property type="evidence" value="ECO:0007669"/>
    <property type="project" value="UniProtKB-UniRule"/>
</dbReference>
<protein>
    <recommendedName>
        <fullName evidence="8">Ribonuclease VapC</fullName>
        <shortName evidence="8">RNase VapC</shortName>
        <ecNumber evidence="8">3.1.-.-</ecNumber>
    </recommendedName>
    <alternativeName>
        <fullName evidence="8">Toxin VapC</fullName>
    </alternativeName>
</protein>
<feature type="binding site" evidence="8">
    <location>
        <position position="104"/>
    </location>
    <ligand>
        <name>Mg(2+)</name>
        <dbReference type="ChEBI" id="CHEBI:18420"/>
    </ligand>
</feature>
<evidence type="ECO:0000313" key="11">
    <source>
        <dbReference type="Proteomes" id="UP000281171"/>
    </source>
</evidence>
<evidence type="ECO:0000256" key="5">
    <source>
        <dbReference type="ARBA" id="ARBA00022801"/>
    </source>
</evidence>
<dbReference type="PANTHER" id="PTHR33653">
    <property type="entry name" value="RIBONUCLEASE VAPC2"/>
    <property type="match status" value="1"/>
</dbReference>
<evidence type="ECO:0000259" key="9">
    <source>
        <dbReference type="Pfam" id="PF01850"/>
    </source>
</evidence>
<comment type="caution">
    <text evidence="10">The sequence shown here is derived from an EMBL/GenBank/DDBJ whole genome shotgun (WGS) entry which is preliminary data.</text>
</comment>
<evidence type="ECO:0000313" key="10">
    <source>
        <dbReference type="EMBL" id="RMX04741.1"/>
    </source>
</evidence>
<dbReference type="GO" id="GO:0090729">
    <property type="term" value="F:toxin activity"/>
    <property type="evidence" value="ECO:0007669"/>
    <property type="project" value="UniProtKB-KW"/>
</dbReference>
<reference evidence="10 11" key="1">
    <citation type="submission" date="2018-10" db="EMBL/GenBank/DDBJ databases">
        <title>Comamonadaceae CDC group NO-1 genome sequencing and assembly.</title>
        <authorList>
            <person name="Bernier A.-M."/>
            <person name="Bernard K."/>
        </authorList>
    </citation>
    <scope>NUCLEOTIDE SEQUENCE [LARGE SCALE GENOMIC DNA]</scope>
    <source>
        <strain evidence="10 11">NML180581</strain>
    </source>
</reference>
<dbReference type="PANTHER" id="PTHR33653:SF1">
    <property type="entry name" value="RIBONUCLEASE VAPC2"/>
    <property type="match status" value="1"/>
</dbReference>
<dbReference type="InterPro" id="IPR050556">
    <property type="entry name" value="Type_II_TA_system_RNase"/>
</dbReference>
<dbReference type="GO" id="GO:0004540">
    <property type="term" value="F:RNA nuclease activity"/>
    <property type="evidence" value="ECO:0007669"/>
    <property type="project" value="InterPro"/>
</dbReference>
<keyword evidence="2 8" id="KW-1277">Toxin-antitoxin system</keyword>
<comment type="cofactor">
    <cofactor evidence="1 8">
        <name>Mg(2+)</name>
        <dbReference type="ChEBI" id="CHEBI:18420"/>
    </cofactor>
</comment>
<dbReference type="InterPro" id="IPR022907">
    <property type="entry name" value="VapC_family"/>
</dbReference>
<dbReference type="AlphaFoldDB" id="A0A3M6QPN3"/>
<feature type="binding site" evidence="8">
    <location>
        <position position="5"/>
    </location>
    <ligand>
        <name>Mg(2+)</name>
        <dbReference type="ChEBI" id="CHEBI:18420"/>
    </ligand>
</feature>
<dbReference type="GO" id="GO:0016787">
    <property type="term" value="F:hydrolase activity"/>
    <property type="evidence" value="ECO:0007669"/>
    <property type="project" value="UniProtKB-KW"/>
</dbReference>
<dbReference type="EMBL" id="RDQK01000043">
    <property type="protein sequence ID" value="RMX04741.1"/>
    <property type="molecule type" value="Genomic_DNA"/>
</dbReference>
<evidence type="ECO:0000256" key="7">
    <source>
        <dbReference type="ARBA" id="ARBA00038093"/>
    </source>
</evidence>
<proteinExistence type="inferred from homology"/>
<keyword evidence="8" id="KW-0800">Toxin</keyword>
<sequence>MILLDTNVISEPLRVAPDALVLAWLDAQPIETLYLSAITVAELRVGIARMPEGKNRNRLRDRIETEVLPRFSGRVLPFDLAATQPYANLMTRARAAGVVIGHYDGCIAAIALASSMVVASRDTAPFKAAGVTVIDPWQADL</sequence>
<evidence type="ECO:0000256" key="4">
    <source>
        <dbReference type="ARBA" id="ARBA00022723"/>
    </source>
</evidence>
<comment type="function">
    <text evidence="8">Toxic component of a toxin-antitoxin (TA) system. An RNase.</text>
</comment>
<comment type="similarity">
    <text evidence="7 8">Belongs to the PINc/VapC protein family.</text>
</comment>
<dbReference type="RefSeq" id="WP_122249072.1">
    <property type="nucleotide sequence ID" value="NZ_RDQK01000043.1"/>
</dbReference>
<gene>
    <name evidence="8" type="primary">vapC</name>
    <name evidence="10" type="ORF">EBQ24_12225</name>
</gene>
<organism evidence="10 11">
    <name type="scientific">Allofranklinella schreckenbergeri</name>
    <dbReference type="NCBI Taxonomy" id="1076744"/>
    <lineage>
        <taxon>Bacteria</taxon>
        <taxon>Pseudomonadati</taxon>
        <taxon>Pseudomonadota</taxon>
        <taxon>Betaproteobacteria</taxon>
        <taxon>Burkholderiales</taxon>
        <taxon>Comamonadaceae</taxon>
        <taxon>Allofranklinella</taxon>
    </lineage>
</organism>
<keyword evidence="3 8" id="KW-0540">Nuclease</keyword>
<name>A0A3M6QPN3_9BURK</name>
<accession>A0A3M6QPN3</accession>